<protein>
    <submittedName>
        <fullName evidence="2">Uncharacterized protein</fullName>
    </submittedName>
</protein>
<name>A0A9P9AYE1_9HYPO</name>
<feature type="compositionally biased region" description="Basic and acidic residues" evidence="1">
    <location>
        <begin position="21"/>
        <end position="31"/>
    </location>
</feature>
<dbReference type="Proteomes" id="UP000777438">
    <property type="component" value="Unassembled WGS sequence"/>
</dbReference>
<organism evidence="2 3">
    <name type="scientific">Thelonectria olida</name>
    <dbReference type="NCBI Taxonomy" id="1576542"/>
    <lineage>
        <taxon>Eukaryota</taxon>
        <taxon>Fungi</taxon>
        <taxon>Dikarya</taxon>
        <taxon>Ascomycota</taxon>
        <taxon>Pezizomycotina</taxon>
        <taxon>Sordariomycetes</taxon>
        <taxon>Hypocreomycetidae</taxon>
        <taxon>Hypocreales</taxon>
        <taxon>Nectriaceae</taxon>
        <taxon>Thelonectria</taxon>
    </lineage>
</organism>
<dbReference type="AlphaFoldDB" id="A0A9P9AYE1"/>
<comment type="caution">
    <text evidence="2">The sequence shown here is derived from an EMBL/GenBank/DDBJ whole genome shotgun (WGS) entry which is preliminary data.</text>
</comment>
<feature type="compositionally biased region" description="Polar residues" evidence="1">
    <location>
        <begin position="380"/>
        <end position="391"/>
    </location>
</feature>
<feature type="compositionally biased region" description="Low complexity" evidence="1">
    <location>
        <begin position="79"/>
        <end position="88"/>
    </location>
</feature>
<feature type="compositionally biased region" description="Basic and acidic residues" evidence="1">
    <location>
        <begin position="355"/>
        <end position="366"/>
    </location>
</feature>
<proteinExistence type="predicted"/>
<feature type="compositionally biased region" description="Low complexity" evidence="1">
    <location>
        <begin position="300"/>
        <end position="312"/>
    </location>
</feature>
<feature type="region of interest" description="Disordered" evidence="1">
    <location>
        <begin position="1"/>
        <end position="108"/>
    </location>
</feature>
<feature type="region of interest" description="Disordered" evidence="1">
    <location>
        <begin position="300"/>
        <end position="401"/>
    </location>
</feature>
<keyword evidence="3" id="KW-1185">Reference proteome</keyword>
<evidence type="ECO:0000313" key="3">
    <source>
        <dbReference type="Proteomes" id="UP000777438"/>
    </source>
</evidence>
<feature type="compositionally biased region" description="Polar residues" evidence="1">
    <location>
        <begin position="50"/>
        <end position="61"/>
    </location>
</feature>
<evidence type="ECO:0000256" key="1">
    <source>
        <dbReference type="SAM" id="MobiDB-lite"/>
    </source>
</evidence>
<reference evidence="2 3" key="1">
    <citation type="journal article" date="2021" name="Nat. Commun.">
        <title>Genetic determinants of endophytism in the Arabidopsis root mycobiome.</title>
        <authorList>
            <person name="Mesny F."/>
            <person name="Miyauchi S."/>
            <person name="Thiergart T."/>
            <person name="Pickel B."/>
            <person name="Atanasova L."/>
            <person name="Karlsson M."/>
            <person name="Huettel B."/>
            <person name="Barry K.W."/>
            <person name="Haridas S."/>
            <person name="Chen C."/>
            <person name="Bauer D."/>
            <person name="Andreopoulos W."/>
            <person name="Pangilinan J."/>
            <person name="LaButti K."/>
            <person name="Riley R."/>
            <person name="Lipzen A."/>
            <person name="Clum A."/>
            <person name="Drula E."/>
            <person name="Henrissat B."/>
            <person name="Kohler A."/>
            <person name="Grigoriev I.V."/>
            <person name="Martin F.M."/>
            <person name="Hacquard S."/>
        </authorList>
    </citation>
    <scope>NUCLEOTIDE SEQUENCE [LARGE SCALE GENOMIC DNA]</scope>
    <source>
        <strain evidence="2 3">MPI-CAGE-CH-0241</strain>
    </source>
</reference>
<dbReference type="EMBL" id="JAGPYM010000002">
    <property type="protein sequence ID" value="KAH6898670.1"/>
    <property type="molecule type" value="Genomic_DNA"/>
</dbReference>
<feature type="compositionally biased region" description="Polar residues" evidence="1">
    <location>
        <begin position="319"/>
        <end position="333"/>
    </location>
</feature>
<accession>A0A9P9AYE1</accession>
<feature type="compositionally biased region" description="Acidic residues" evidence="1">
    <location>
        <begin position="344"/>
        <end position="354"/>
    </location>
</feature>
<evidence type="ECO:0000313" key="2">
    <source>
        <dbReference type="EMBL" id="KAH6898670.1"/>
    </source>
</evidence>
<sequence length="557" mass="61273">MGHPLGDLNAIASRMPLNRRASAESEVKDLTEQSGSETPVELKRSSSSSGLFNSPLTGSNHEPTDWIEADNLPPNPMLSSPVGSPPSSLKASDDNENEHNTVFPGYDSDSAEPRYARCISVARQRFESRAAASSSTSSPYYPQKISYRGEMPEYSGMSSIGSPYYPQKTSYRGEMLEYPRMGSVGEPSLFSGIPTHWAPPLYTDNVTHGQEFFIYSGVVYENPASRSGAPRSVPDNCKVDIPVIITWRSQAAMKKNLQVMKYLDLDTKNLYKDDVYERPFDIQTIAGDLHANLEGLEVSMPSRSASPVSSTSPEDESSLLMSSKDSDTLTLTPSPDHAGFKDALEEEDEDEDESDPVHHPNQEHQRQGKGASLSLRRVLQQVSPGHQQVPSPSRAPITRPTPLLPAPIRTQHPPVDPLRPFHSPWSPAGQQHVMTILRALDMSLYTPVTMLERYLARNPSIIWHAAALSTPLPTAAAGDSDGVRHLLTTGPAAAFNVQLYEALREVAWQNGNVLHAIDIAAHPVARLDAIQWAMRKRKAHERGIRRTGGRTINGLRH</sequence>
<gene>
    <name evidence="2" type="ORF">B0T10DRAFT_578469</name>
</gene>